<keyword evidence="3" id="KW-1185">Reference proteome</keyword>
<dbReference type="InterPro" id="IPR032675">
    <property type="entry name" value="LRR_dom_sf"/>
</dbReference>
<evidence type="ECO:0008006" key="4">
    <source>
        <dbReference type="Google" id="ProtNLM"/>
    </source>
</evidence>
<feature type="non-terminal residue" evidence="2">
    <location>
        <position position="538"/>
    </location>
</feature>
<organism evidence="2 3">
    <name type="scientific">Marasmius tenuissimus</name>
    <dbReference type="NCBI Taxonomy" id="585030"/>
    <lineage>
        <taxon>Eukaryota</taxon>
        <taxon>Fungi</taxon>
        <taxon>Dikarya</taxon>
        <taxon>Basidiomycota</taxon>
        <taxon>Agaricomycotina</taxon>
        <taxon>Agaricomycetes</taxon>
        <taxon>Agaricomycetidae</taxon>
        <taxon>Agaricales</taxon>
        <taxon>Marasmiineae</taxon>
        <taxon>Marasmiaceae</taxon>
        <taxon>Marasmius</taxon>
    </lineage>
</organism>
<dbReference type="Gene3D" id="3.80.10.10">
    <property type="entry name" value="Ribonuclease Inhibitor"/>
    <property type="match status" value="1"/>
</dbReference>
<proteinExistence type="predicted"/>
<dbReference type="EMBL" id="JBBXMP010000686">
    <property type="protein sequence ID" value="KAL0057115.1"/>
    <property type="molecule type" value="Genomic_DNA"/>
</dbReference>
<feature type="coiled-coil region" evidence="1">
    <location>
        <begin position="31"/>
        <end position="58"/>
    </location>
</feature>
<keyword evidence="1" id="KW-0175">Coiled coil</keyword>
<evidence type="ECO:0000313" key="3">
    <source>
        <dbReference type="Proteomes" id="UP001437256"/>
    </source>
</evidence>
<gene>
    <name evidence="2" type="ORF">AAF712_016259</name>
</gene>
<comment type="caution">
    <text evidence="2">The sequence shown here is derived from an EMBL/GenBank/DDBJ whole genome shotgun (WGS) entry which is preliminary data.</text>
</comment>
<sequence>MELGIDTPFSHVLNTNYPPSTEEQRSIRDLIREPEEQIRQLDEEISRLQAKRQILKQFVDLHHALLSPFRRLPADVWRSIFFRTLPENALGLCTYTTKSSPLLLTTICRSWREIALTTPNLWTSIHIHIPINSSSTPDLGYITRLRKRKEGLKAWLDRSGSLPITISLTAQIYFKDRVPVSQSEVEMSEPLRALTTEYIELLVQYSPRWRTVAFNNGAHLLNLTPLERLTTSSLSSLESFHSFSYFPYLREQVTNTDGDHELSLSSPLKNLFTKACSLRKLEFLYDSISAATLSSLPVSWHHLTEISIIRPILFTHYSSLYPSQLMQTLATKCHSLTTLSIVLEVDGAPQTISHPVQWPSLQNLRVVLIFMSIGPPQFISTNTPYDADTTLNYSTFLPFVMQIFDSITLPSLKRLSVAFNGDLEHGGNYAARLPFEDLIQRSQCPLTHFELFHPRVVAVEAVIRVLRQLETLVSVNLGYSRLSGRERRKGRNVASPWQKNWLSRILRELLGAELDSDVGAQADAFVALPLCPQLEELN</sequence>
<accession>A0ABR2Z6Z7</accession>
<dbReference type="Proteomes" id="UP001437256">
    <property type="component" value="Unassembled WGS sequence"/>
</dbReference>
<name>A0ABR2Z6Z7_9AGAR</name>
<reference evidence="2 3" key="1">
    <citation type="submission" date="2024-05" db="EMBL/GenBank/DDBJ databases">
        <title>A draft genome resource for the thread blight pathogen Marasmius tenuissimus strain MS-2.</title>
        <authorList>
            <person name="Yulfo-Soto G.E."/>
            <person name="Baruah I.K."/>
            <person name="Amoako-Attah I."/>
            <person name="Bukari Y."/>
            <person name="Meinhardt L.W."/>
            <person name="Bailey B.A."/>
            <person name="Cohen S.P."/>
        </authorList>
    </citation>
    <scope>NUCLEOTIDE SEQUENCE [LARGE SCALE GENOMIC DNA]</scope>
    <source>
        <strain evidence="2 3">MS-2</strain>
    </source>
</reference>
<protein>
    <recommendedName>
        <fullName evidence="4">F-box domain-containing protein</fullName>
    </recommendedName>
</protein>
<evidence type="ECO:0000313" key="2">
    <source>
        <dbReference type="EMBL" id="KAL0057115.1"/>
    </source>
</evidence>
<evidence type="ECO:0000256" key="1">
    <source>
        <dbReference type="SAM" id="Coils"/>
    </source>
</evidence>